<evidence type="ECO:0000256" key="1">
    <source>
        <dbReference type="SAM" id="MobiDB-lite"/>
    </source>
</evidence>
<dbReference type="InterPro" id="IPR025419">
    <property type="entry name" value="DUF4142"/>
</dbReference>
<evidence type="ECO:0000259" key="2">
    <source>
        <dbReference type="Pfam" id="PF13628"/>
    </source>
</evidence>
<dbReference type="AlphaFoldDB" id="A0A951U874"/>
<dbReference type="Pfam" id="PF13628">
    <property type="entry name" value="DUF4142"/>
    <property type="match status" value="1"/>
</dbReference>
<dbReference type="Proteomes" id="UP000753908">
    <property type="component" value="Unassembled WGS sequence"/>
</dbReference>
<gene>
    <name evidence="3" type="ORF">KME25_03360</name>
</gene>
<reference evidence="3" key="1">
    <citation type="submission" date="2021-05" db="EMBL/GenBank/DDBJ databases">
        <authorList>
            <person name="Pietrasiak N."/>
            <person name="Ward R."/>
            <person name="Stajich J.E."/>
            <person name="Kurbessoian T."/>
        </authorList>
    </citation>
    <scope>NUCLEOTIDE SEQUENCE</scope>
    <source>
        <strain evidence="3">CPER-KK1</strain>
    </source>
</reference>
<feature type="domain" description="DUF4142" evidence="2">
    <location>
        <begin position="46"/>
        <end position="181"/>
    </location>
</feature>
<dbReference type="EMBL" id="JAHHIF010000003">
    <property type="protein sequence ID" value="MBW4543477.1"/>
    <property type="molecule type" value="Genomic_DNA"/>
</dbReference>
<name>A0A951U874_9CYAN</name>
<proteinExistence type="predicted"/>
<sequence>MAAGLFSALGYSAVAQTTRPAPLQNQSMPAQTQSGQQQRNQLSALDQQFVIDAAHGGMAEVQLGQLALERSRNPEVKQFARQMIQEHTRANERLMRLATQKGITPPTTPGPKYEAAMSRLMQLSGEAFDQAYMNEAGVNAHMESAAVYQRQAGLGQDPDLKAFAATILPRVQGHLEMASEMTGYRFAQQNNSRPGMSMP</sequence>
<dbReference type="PANTHER" id="PTHR38593">
    <property type="entry name" value="BLR2558 PROTEIN"/>
    <property type="match status" value="1"/>
</dbReference>
<dbReference type="PANTHER" id="PTHR38593:SF1">
    <property type="entry name" value="BLR2558 PROTEIN"/>
    <property type="match status" value="1"/>
</dbReference>
<dbReference type="InterPro" id="IPR009078">
    <property type="entry name" value="Ferritin-like_SF"/>
</dbReference>
<organism evidence="3 4">
    <name type="scientific">Symplocastrum torsivum CPER-KK1</name>
    <dbReference type="NCBI Taxonomy" id="450513"/>
    <lineage>
        <taxon>Bacteria</taxon>
        <taxon>Bacillati</taxon>
        <taxon>Cyanobacteriota</taxon>
        <taxon>Cyanophyceae</taxon>
        <taxon>Oscillatoriophycideae</taxon>
        <taxon>Oscillatoriales</taxon>
        <taxon>Microcoleaceae</taxon>
        <taxon>Symplocastrum</taxon>
    </lineage>
</organism>
<evidence type="ECO:0000313" key="3">
    <source>
        <dbReference type="EMBL" id="MBW4543477.1"/>
    </source>
</evidence>
<dbReference type="SUPFAM" id="SSF47240">
    <property type="entry name" value="Ferritin-like"/>
    <property type="match status" value="1"/>
</dbReference>
<feature type="region of interest" description="Disordered" evidence="1">
    <location>
        <begin position="20"/>
        <end position="41"/>
    </location>
</feature>
<dbReference type="Gene3D" id="1.20.1260.10">
    <property type="match status" value="1"/>
</dbReference>
<reference evidence="3" key="2">
    <citation type="journal article" date="2022" name="Microbiol. Resour. Announc.">
        <title>Metagenome Sequencing to Explore Phylogenomics of Terrestrial Cyanobacteria.</title>
        <authorList>
            <person name="Ward R.D."/>
            <person name="Stajich J.E."/>
            <person name="Johansen J.R."/>
            <person name="Huntemann M."/>
            <person name="Clum A."/>
            <person name="Foster B."/>
            <person name="Foster B."/>
            <person name="Roux S."/>
            <person name="Palaniappan K."/>
            <person name="Varghese N."/>
            <person name="Mukherjee S."/>
            <person name="Reddy T.B.K."/>
            <person name="Daum C."/>
            <person name="Copeland A."/>
            <person name="Chen I.A."/>
            <person name="Ivanova N.N."/>
            <person name="Kyrpides N.C."/>
            <person name="Shapiro N."/>
            <person name="Eloe-Fadrosh E.A."/>
            <person name="Pietrasiak N."/>
        </authorList>
    </citation>
    <scope>NUCLEOTIDE SEQUENCE</scope>
    <source>
        <strain evidence="3">CPER-KK1</strain>
    </source>
</reference>
<accession>A0A951U874</accession>
<dbReference type="CDD" id="cd00657">
    <property type="entry name" value="Ferritin_like"/>
    <property type="match status" value="1"/>
</dbReference>
<evidence type="ECO:0000313" key="4">
    <source>
        <dbReference type="Proteomes" id="UP000753908"/>
    </source>
</evidence>
<comment type="caution">
    <text evidence="3">The sequence shown here is derived from an EMBL/GenBank/DDBJ whole genome shotgun (WGS) entry which is preliminary data.</text>
</comment>
<dbReference type="InterPro" id="IPR012347">
    <property type="entry name" value="Ferritin-like"/>
</dbReference>
<protein>
    <submittedName>
        <fullName evidence="3">DUF4142 domain-containing protein</fullName>
    </submittedName>
</protein>